<dbReference type="RefSeq" id="WP_033360434.1">
    <property type="nucleotide sequence ID" value="NZ_CP073767.1"/>
</dbReference>
<dbReference type="Gene3D" id="1.20.120.910">
    <property type="entry name" value="DksA, coiled-coil domain"/>
    <property type="match status" value="1"/>
</dbReference>
<dbReference type="PROSITE" id="PS51128">
    <property type="entry name" value="ZF_DKSA_2"/>
    <property type="match status" value="1"/>
</dbReference>
<dbReference type="KEGG" id="daur:Daura_28080"/>
<proteinExistence type="predicted"/>
<dbReference type="Proteomes" id="UP001058003">
    <property type="component" value="Chromosome"/>
</dbReference>
<evidence type="ECO:0000313" key="2">
    <source>
        <dbReference type="EMBL" id="UWZ50678.1"/>
    </source>
</evidence>
<evidence type="ECO:0000256" key="1">
    <source>
        <dbReference type="PROSITE-ProRule" id="PRU00510"/>
    </source>
</evidence>
<protein>
    <recommendedName>
        <fullName evidence="4">DksA C4-type domain-containing protein</fullName>
    </recommendedName>
</protein>
<dbReference type="AlphaFoldDB" id="A0A9Q9M9F2"/>
<dbReference type="OrthoDB" id="1121111at2"/>
<gene>
    <name evidence="2" type="ORF">Daura_28080</name>
</gene>
<evidence type="ECO:0008006" key="4">
    <source>
        <dbReference type="Google" id="ProtNLM"/>
    </source>
</evidence>
<evidence type="ECO:0000313" key="3">
    <source>
        <dbReference type="Proteomes" id="UP001058003"/>
    </source>
</evidence>
<dbReference type="EMBL" id="CP073767">
    <property type="protein sequence ID" value="UWZ50678.1"/>
    <property type="molecule type" value="Genomic_DNA"/>
</dbReference>
<name>A0A9Q9M9F2_9ACTN</name>
<keyword evidence="3" id="KW-1185">Reference proteome</keyword>
<accession>A0A9Q9M9F2</accession>
<sequence>MTGVLSRQRELDALRVLLYEHRDRCHTQLRLLNQPPRDGAGTEQPALAALTRHRLRDLEHALHAIDRGTYGVCAGCTADIRIDDLLRQPAATRCPGCADAGHRPAV</sequence>
<feature type="zinc finger region" description="dksA C4-type" evidence="1">
    <location>
        <begin position="73"/>
        <end position="97"/>
    </location>
</feature>
<reference evidence="2" key="1">
    <citation type="submission" date="2021-04" db="EMBL/GenBank/DDBJ databases">
        <title>Dactylosporangium aurantiacum NRRL B-8018 full assembly.</title>
        <authorList>
            <person name="Hartkoorn R.C."/>
            <person name="Beaudoing E."/>
            <person name="Hot D."/>
        </authorList>
    </citation>
    <scope>NUCLEOTIDE SEQUENCE</scope>
    <source>
        <strain evidence="2">NRRL B-8018</strain>
    </source>
</reference>
<organism evidence="2 3">
    <name type="scientific">Dactylosporangium aurantiacum</name>
    <dbReference type="NCBI Taxonomy" id="35754"/>
    <lineage>
        <taxon>Bacteria</taxon>
        <taxon>Bacillati</taxon>
        <taxon>Actinomycetota</taxon>
        <taxon>Actinomycetes</taxon>
        <taxon>Micromonosporales</taxon>
        <taxon>Micromonosporaceae</taxon>
        <taxon>Dactylosporangium</taxon>
    </lineage>
</organism>